<evidence type="ECO:0000313" key="2">
    <source>
        <dbReference type="Proteomes" id="UP000178099"/>
    </source>
</evidence>
<dbReference type="GO" id="GO:0070402">
    <property type="term" value="F:NADPH binding"/>
    <property type="evidence" value="ECO:0007669"/>
    <property type="project" value="TreeGrafter"/>
</dbReference>
<dbReference type="SUPFAM" id="SSF69796">
    <property type="entry name" value="Thymidylate synthase-complementing protein Thy1"/>
    <property type="match status" value="1"/>
</dbReference>
<dbReference type="InterPro" id="IPR003669">
    <property type="entry name" value="Thymidylate_synthase_ThyX"/>
</dbReference>
<protein>
    <submittedName>
        <fullName evidence="1">Uncharacterized protein</fullName>
    </submittedName>
</protein>
<sequence>MPDTEGPCPISTMHNFLLTVSATLENARIFVSTFFVLASRIYCQKILLFIHNHEVPMKSVAELKHVQRMLPNGGKVVILNTGALIGPEAEAMLQALHSRSVDGIDAHLAVLAKRGPENFMETFYVGYGHKSIGDCGTITVFIEGVSMLVAKAIQDWALYSGQEVSTRYVDFAKQSFCDPCGTAPSRAILEAWRSFYVHGFDAVLQGLPQRFPRQDNEEEKVYRKALRAYAFDIMRSFLPAGAMTNLAWHTNLRQSTDNLARLRHHPLPEVRAVACMIEDAACEAFPSSFKKKRYEDTERYNEEWMREHYYFTASSPHDFVCANDTIDRAQIAPSRSMLAGRPPKTELPSHLKEWGTLQYRFLLDFGSFRDIQRHRAVTQRMPLVTAAHGFHPWYLRELPEQVADDARALIARQESAIAALGASPEIEQYYYAMGYRLPNQLTGTLPSLVYLVELRATRFVHPTLRHRARQIAADLMGRFEGYGLVLHLDTEPNRFDARRGEHDIVKKE</sequence>
<dbReference type="InterPro" id="IPR036098">
    <property type="entry name" value="Thymidylate_synthase_ThyX_sf"/>
</dbReference>
<dbReference type="Gene3D" id="3.30.1360.170">
    <property type="match status" value="1"/>
</dbReference>
<dbReference type="Proteomes" id="UP000178099">
    <property type="component" value="Unassembled WGS sequence"/>
</dbReference>
<accession>A0A1G2DBU6</accession>
<gene>
    <name evidence="1" type="ORF">A3D67_01130</name>
</gene>
<dbReference type="AlphaFoldDB" id="A0A1G2DBU6"/>
<dbReference type="GO" id="GO:0006231">
    <property type="term" value="P:dTMP biosynthetic process"/>
    <property type="evidence" value="ECO:0007669"/>
    <property type="project" value="InterPro"/>
</dbReference>
<dbReference type="PROSITE" id="PS51331">
    <property type="entry name" value="THYX"/>
    <property type="match status" value="1"/>
</dbReference>
<dbReference type="PANTHER" id="PTHR34934:SF1">
    <property type="entry name" value="FLAVIN-DEPENDENT THYMIDYLATE SYNTHASE"/>
    <property type="match status" value="1"/>
</dbReference>
<organism evidence="1 2">
    <name type="scientific">Candidatus Lloydbacteria bacterium RIFCSPHIGHO2_02_FULL_51_22</name>
    <dbReference type="NCBI Taxonomy" id="1798663"/>
    <lineage>
        <taxon>Bacteria</taxon>
        <taxon>Candidatus Lloydiibacteriota</taxon>
    </lineage>
</organism>
<dbReference type="EMBL" id="MHLN01000026">
    <property type="protein sequence ID" value="OGZ11095.1"/>
    <property type="molecule type" value="Genomic_DNA"/>
</dbReference>
<dbReference type="GO" id="GO:0050797">
    <property type="term" value="F:thymidylate synthase (FAD) activity"/>
    <property type="evidence" value="ECO:0007669"/>
    <property type="project" value="InterPro"/>
</dbReference>
<dbReference type="PANTHER" id="PTHR34934">
    <property type="entry name" value="FLAVIN-DEPENDENT THYMIDYLATE SYNTHASE"/>
    <property type="match status" value="1"/>
</dbReference>
<name>A0A1G2DBU6_9BACT</name>
<reference evidence="1 2" key="1">
    <citation type="journal article" date="2016" name="Nat. Commun.">
        <title>Thousands of microbial genomes shed light on interconnected biogeochemical processes in an aquifer system.</title>
        <authorList>
            <person name="Anantharaman K."/>
            <person name="Brown C.T."/>
            <person name="Hug L.A."/>
            <person name="Sharon I."/>
            <person name="Castelle C.J."/>
            <person name="Probst A.J."/>
            <person name="Thomas B.C."/>
            <person name="Singh A."/>
            <person name="Wilkins M.J."/>
            <person name="Karaoz U."/>
            <person name="Brodie E.L."/>
            <person name="Williams K.H."/>
            <person name="Hubbard S.S."/>
            <person name="Banfield J.F."/>
        </authorList>
    </citation>
    <scope>NUCLEOTIDE SEQUENCE [LARGE SCALE GENOMIC DNA]</scope>
</reference>
<dbReference type="GO" id="GO:0050660">
    <property type="term" value="F:flavin adenine dinucleotide binding"/>
    <property type="evidence" value="ECO:0007669"/>
    <property type="project" value="InterPro"/>
</dbReference>
<dbReference type="GO" id="GO:0004799">
    <property type="term" value="F:thymidylate synthase activity"/>
    <property type="evidence" value="ECO:0007669"/>
    <property type="project" value="TreeGrafter"/>
</dbReference>
<proteinExistence type="predicted"/>
<dbReference type="Pfam" id="PF02511">
    <property type="entry name" value="Thy1"/>
    <property type="match status" value="1"/>
</dbReference>
<evidence type="ECO:0000313" key="1">
    <source>
        <dbReference type="EMBL" id="OGZ11095.1"/>
    </source>
</evidence>
<comment type="caution">
    <text evidence="1">The sequence shown here is derived from an EMBL/GenBank/DDBJ whole genome shotgun (WGS) entry which is preliminary data.</text>
</comment>